<dbReference type="AlphaFoldDB" id="A1C9S4"/>
<dbReference type="GeneID" id="4706247"/>
<dbReference type="eggNOG" id="ENOG502SQJB">
    <property type="taxonomic scope" value="Eukaryota"/>
</dbReference>
<name>A1C9S4_ASPCL</name>
<reference evidence="3 4" key="1">
    <citation type="journal article" date="2008" name="PLoS Genet.">
        <title>Genomic islands in the pathogenic filamentous fungus Aspergillus fumigatus.</title>
        <authorList>
            <person name="Fedorova N.D."/>
            <person name="Khaldi N."/>
            <person name="Joardar V.S."/>
            <person name="Maiti R."/>
            <person name="Amedeo P."/>
            <person name="Anderson M.J."/>
            <person name="Crabtree J."/>
            <person name="Silva J.C."/>
            <person name="Badger J.H."/>
            <person name="Albarraq A."/>
            <person name="Angiuoli S."/>
            <person name="Bussey H."/>
            <person name="Bowyer P."/>
            <person name="Cotty P.J."/>
            <person name="Dyer P.S."/>
            <person name="Egan A."/>
            <person name="Galens K."/>
            <person name="Fraser-Liggett C.M."/>
            <person name="Haas B.J."/>
            <person name="Inman J.M."/>
            <person name="Kent R."/>
            <person name="Lemieux S."/>
            <person name="Malavazi I."/>
            <person name="Orvis J."/>
            <person name="Roemer T."/>
            <person name="Ronning C.M."/>
            <person name="Sundaram J.P."/>
            <person name="Sutton G."/>
            <person name="Turner G."/>
            <person name="Venter J.C."/>
            <person name="White O.R."/>
            <person name="Whitty B.R."/>
            <person name="Youngman P."/>
            <person name="Wolfe K.H."/>
            <person name="Goldman G.H."/>
            <person name="Wortman J.R."/>
            <person name="Jiang B."/>
            <person name="Denning D.W."/>
            <person name="Nierman W.C."/>
        </authorList>
    </citation>
    <scope>NUCLEOTIDE SEQUENCE [LARGE SCALE GENOMIC DNA]</scope>
    <source>
        <strain evidence="4">ATCC 1007 / CBS 513.65 / DSM 816 / NCTC 3887 / NRRL 1</strain>
    </source>
</reference>
<dbReference type="RefSeq" id="XP_001273918.1">
    <property type="nucleotide sequence ID" value="XM_001273917.1"/>
</dbReference>
<feature type="region of interest" description="Disordered" evidence="1">
    <location>
        <begin position="1"/>
        <end position="38"/>
    </location>
</feature>
<feature type="region of interest" description="Disordered" evidence="1">
    <location>
        <begin position="323"/>
        <end position="348"/>
    </location>
</feature>
<evidence type="ECO:0000313" key="3">
    <source>
        <dbReference type="EMBL" id="EAW12492.1"/>
    </source>
</evidence>
<proteinExistence type="predicted"/>
<evidence type="ECO:0000313" key="4">
    <source>
        <dbReference type="Proteomes" id="UP000006701"/>
    </source>
</evidence>
<organism evidence="3 4">
    <name type="scientific">Aspergillus clavatus (strain ATCC 1007 / CBS 513.65 / DSM 816 / NCTC 3887 / NRRL 1 / QM 1276 / 107)</name>
    <dbReference type="NCBI Taxonomy" id="344612"/>
    <lineage>
        <taxon>Eukaryota</taxon>
        <taxon>Fungi</taxon>
        <taxon>Dikarya</taxon>
        <taxon>Ascomycota</taxon>
        <taxon>Pezizomycotina</taxon>
        <taxon>Eurotiomycetes</taxon>
        <taxon>Eurotiomycetidae</taxon>
        <taxon>Eurotiales</taxon>
        <taxon>Aspergillaceae</taxon>
        <taxon>Aspergillus</taxon>
        <taxon>Aspergillus subgen. Fumigati</taxon>
    </lineage>
</organism>
<dbReference type="VEuPathDB" id="FungiDB:ACLA_009120"/>
<dbReference type="OrthoDB" id="24581at2759"/>
<protein>
    <recommendedName>
        <fullName evidence="2">CRIB domain-containing protein</fullName>
    </recommendedName>
</protein>
<keyword evidence="4" id="KW-1185">Reference proteome</keyword>
<gene>
    <name evidence="3" type="ORF">ACLA_009120</name>
</gene>
<dbReference type="STRING" id="344612.A1C9S4"/>
<dbReference type="InterPro" id="IPR000095">
    <property type="entry name" value="CRIB_dom"/>
</dbReference>
<dbReference type="KEGG" id="act:ACLA_009120"/>
<feature type="region of interest" description="Disordered" evidence="1">
    <location>
        <begin position="608"/>
        <end position="639"/>
    </location>
</feature>
<dbReference type="OMA" id="SHTDRHQ"/>
<accession>A1C9S4</accession>
<dbReference type="Proteomes" id="UP000006701">
    <property type="component" value="Unassembled WGS sequence"/>
</dbReference>
<evidence type="ECO:0000259" key="2">
    <source>
        <dbReference type="PROSITE" id="PS50108"/>
    </source>
</evidence>
<feature type="compositionally biased region" description="Low complexity" evidence="1">
    <location>
        <begin position="469"/>
        <end position="487"/>
    </location>
</feature>
<sequence length="722" mass="79116">MTSADTASLPSQDDSRSNSSVNLRSERHESMTKSLFSRGSRILRRQGSKFNIAATLDEEEEVEREKSRFEVSDLFNRHHKSRQSDVHDSLKSLISDPFDFHHLTHTSPSQFQELDRTGENDLVTEFSAIRASQRPITELKGIRAEDLHFRGFSSEDLTNGGSSLVDHRASPTPTSPPGSPGTVSSISPKQLDSRARRESRVCENFSRPVAKYSRATSTTPPPRATSPQLTPSPDMSEPAPRAIDEILGLSSQPTYPEHVYGNSSDAERTYSLSHINVEGMILPEIAQGLIKKATPETVEARTSSVSLPSLSSVLEEVPEELSSTHWHDSPDANARGAEVPISPGTQRKSQLSISVAEELSQKFTEALGSPVLPQYRLFQSIAPNDQMVGGPVRRRSSARRKPTYETIYESWDADIDYCYEHAAESTCNFDWSRNSLDEPRSTETDNTLRAVSGGTRLDQDARLLQPIHLSTSSLPTPDLDPSPSRSLMSSQVAVTPSSAEYETEIVAAGGADYFQPVNFSPALGKQIPQDTLYEEYLEADSESDRHFSFCPQGLIHGMEHPVSPRSSFSPISKCNSQESLILSRTASIVHKHRSSISTTSVPELVHSLASSRELSSMEHLPSSDQPGPPEAPSHRRPTKSLAREIETQIMRAERNCSPNSADLAQPAGSVHDRAKSVSEVEASRTARAVKGTASAPFPPIPVKSPNRKKGRASYSLFPSAAA</sequence>
<feature type="region of interest" description="Disordered" evidence="1">
    <location>
        <begin position="652"/>
        <end position="722"/>
    </location>
</feature>
<feature type="region of interest" description="Disordered" evidence="1">
    <location>
        <begin position="153"/>
        <end position="237"/>
    </location>
</feature>
<feature type="domain" description="CRIB" evidence="2">
    <location>
        <begin position="94"/>
        <end position="107"/>
    </location>
</feature>
<feature type="compositionally biased region" description="Polar residues" evidence="1">
    <location>
        <begin position="1"/>
        <end position="23"/>
    </location>
</feature>
<dbReference type="EMBL" id="DS027049">
    <property type="protein sequence ID" value="EAW12492.1"/>
    <property type="molecule type" value="Genomic_DNA"/>
</dbReference>
<feature type="compositionally biased region" description="Basic and acidic residues" evidence="1">
    <location>
        <begin position="670"/>
        <end position="684"/>
    </location>
</feature>
<feature type="region of interest" description="Disordered" evidence="1">
    <location>
        <begin position="468"/>
        <end position="487"/>
    </location>
</feature>
<evidence type="ECO:0000256" key="1">
    <source>
        <dbReference type="SAM" id="MobiDB-lite"/>
    </source>
</evidence>
<dbReference type="PROSITE" id="PS50108">
    <property type="entry name" value="CRIB"/>
    <property type="match status" value="1"/>
</dbReference>
<feature type="compositionally biased region" description="Basic and acidic residues" evidence="1">
    <location>
        <begin position="191"/>
        <end position="201"/>
    </location>
</feature>
<dbReference type="HOGENOM" id="CLU_019373_0_0_1"/>